<dbReference type="InterPro" id="IPR038287">
    <property type="entry name" value="Cse2_sf"/>
</dbReference>
<evidence type="ECO:0000256" key="1">
    <source>
        <dbReference type="SAM" id="MobiDB-lite"/>
    </source>
</evidence>
<comment type="caution">
    <text evidence="2">The sequence shown here is derived from an EMBL/GenBank/DDBJ whole genome shotgun (WGS) entry which is preliminary data.</text>
</comment>
<evidence type="ECO:0000313" key="2">
    <source>
        <dbReference type="EMBL" id="KKW67376.1"/>
    </source>
</evidence>
<dbReference type="InterPro" id="IPR013382">
    <property type="entry name" value="CRISPR-assoc_prot_Cse2"/>
</dbReference>
<dbReference type="EMBL" id="LBNQ01000033">
    <property type="protein sequence ID" value="KKW67376.1"/>
    <property type="molecule type" value="Genomic_DNA"/>
</dbReference>
<gene>
    <name evidence="2" type="ORF">AAV94_11080</name>
</gene>
<proteinExistence type="predicted"/>
<dbReference type="RefSeq" id="WP_046742306.1">
    <property type="nucleotide sequence ID" value="NZ_LBNQ01000033.1"/>
</dbReference>
<dbReference type="CDD" id="cd09731">
    <property type="entry name" value="Cse2_I-E"/>
    <property type="match status" value="1"/>
</dbReference>
<accession>A0A0U1PY41</accession>
<dbReference type="STRING" id="1610491.AAV94_11080"/>
<sequence>MTDPAERFIQYLTTLAERDRGALATLRHSLAFAPGAYPRAFPYVERFAGAAAHERDARRLALYAVAALFARHPKQQAQSFASAFGQLFRKRGSASIENRFVALLEADAENIFDYLRQAISLLAVDDMGLNYATLLKDLSVWMNPNRNPDPLRQRWARDFYRAAQDEEASPDPDAATDHANAA</sequence>
<dbReference type="OrthoDB" id="69928at2"/>
<organism evidence="2 3">
    <name type="scientific">Lampropedia cohaerens</name>
    <dbReference type="NCBI Taxonomy" id="1610491"/>
    <lineage>
        <taxon>Bacteria</taxon>
        <taxon>Pseudomonadati</taxon>
        <taxon>Pseudomonadota</taxon>
        <taxon>Betaproteobacteria</taxon>
        <taxon>Burkholderiales</taxon>
        <taxon>Comamonadaceae</taxon>
        <taxon>Lampropedia</taxon>
    </lineage>
</organism>
<keyword evidence="3" id="KW-1185">Reference proteome</keyword>
<evidence type="ECO:0000313" key="3">
    <source>
        <dbReference type="Proteomes" id="UP000050580"/>
    </source>
</evidence>
<reference evidence="2 3" key="1">
    <citation type="submission" date="2015-05" db="EMBL/GenBank/DDBJ databases">
        <title>Draft genome sequence of Lampropedia sp. CT6, isolated from the microbial mat of a hot water spring, located at Manikaran, India.</title>
        <authorList>
            <person name="Tripathi C."/>
            <person name="Rani P."/>
            <person name="Mahato N.K."/>
            <person name="Lal R."/>
        </authorList>
    </citation>
    <scope>NUCLEOTIDE SEQUENCE [LARGE SCALE GENOMIC DNA]</scope>
    <source>
        <strain evidence="2 3">CT6</strain>
    </source>
</reference>
<dbReference type="Proteomes" id="UP000050580">
    <property type="component" value="Unassembled WGS sequence"/>
</dbReference>
<dbReference type="NCBIfam" id="TIGR02548">
    <property type="entry name" value="casB_cse2"/>
    <property type="match status" value="1"/>
</dbReference>
<name>A0A0U1PY41_9BURK</name>
<dbReference type="Gene3D" id="1.10.520.40">
    <property type="entry name" value="CRISPR-associated protein Cse2"/>
    <property type="match status" value="1"/>
</dbReference>
<protein>
    <submittedName>
        <fullName evidence="2">CRISPR-associated protein Cse2</fullName>
    </submittedName>
</protein>
<feature type="region of interest" description="Disordered" evidence="1">
    <location>
        <begin position="162"/>
        <end position="182"/>
    </location>
</feature>
<dbReference type="Pfam" id="PF09485">
    <property type="entry name" value="CRISPR_Cse2"/>
    <property type="match status" value="1"/>
</dbReference>
<dbReference type="AlphaFoldDB" id="A0A0U1PY41"/>